<evidence type="ECO:0000313" key="1">
    <source>
        <dbReference type="EMBL" id="MBM4567648.1"/>
    </source>
</evidence>
<proteinExistence type="predicted"/>
<accession>A0A9Q2P8Q3</accession>
<protein>
    <submittedName>
        <fullName evidence="1">Uncharacterized protein</fullName>
    </submittedName>
</protein>
<sequence length="116" mass="12518">MSTRDELANLIAQADSQEVGAMDPRTVGTMYGHLADAILAAGYSRPRVVETVEDAAALPDGSVILHEGMAYQASSYVSEAHPDGYICWECHESWRGELGHGDILPATVIHLPEEKP</sequence>
<organism evidence="1 2">
    <name type="scientific">Rhodococcus hoagii</name>
    <name type="common">Corynebacterium equii</name>
    <dbReference type="NCBI Taxonomy" id="43767"/>
    <lineage>
        <taxon>Bacteria</taxon>
        <taxon>Bacillati</taxon>
        <taxon>Actinomycetota</taxon>
        <taxon>Actinomycetes</taxon>
        <taxon>Mycobacteriales</taxon>
        <taxon>Nocardiaceae</taxon>
        <taxon>Prescottella</taxon>
    </lineage>
</organism>
<gene>
    <name evidence="1" type="ORF">GS441_20175</name>
</gene>
<dbReference type="AlphaFoldDB" id="A0A9Q2P8Q3"/>
<name>A0A9Q2P8Q3_RHOHA</name>
<dbReference type="Proteomes" id="UP000808906">
    <property type="component" value="Unassembled WGS sequence"/>
</dbReference>
<dbReference type="EMBL" id="WUXR01000013">
    <property type="protein sequence ID" value="MBM4567648.1"/>
    <property type="molecule type" value="Genomic_DNA"/>
</dbReference>
<comment type="caution">
    <text evidence="1">The sequence shown here is derived from an EMBL/GenBank/DDBJ whole genome shotgun (WGS) entry which is preliminary data.</text>
</comment>
<reference evidence="1" key="1">
    <citation type="submission" date="2019-11" db="EMBL/GenBank/DDBJ databases">
        <title>Spread of Macrolides and rifampicin resistant Rhodococcus equi in clinical isolates in the USA.</title>
        <authorList>
            <person name="Alvarez-Narvaez S."/>
            <person name="Huber L."/>
            <person name="Cohen N.D."/>
            <person name="Slovis N."/>
            <person name="Greiter M."/>
            <person name="Giguere S."/>
            <person name="Hart K."/>
        </authorList>
    </citation>
    <scope>NUCLEOTIDE SEQUENCE</scope>
    <source>
        <strain evidence="1">Lh_17</strain>
    </source>
</reference>
<evidence type="ECO:0000313" key="2">
    <source>
        <dbReference type="Proteomes" id="UP000808906"/>
    </source>
</evidence>
<dbReference type="RefSeq" id="WP_262963593.1">
    <property type="nucleotide sequence ID" value="NZ_JAJNNF010000093.1"/>
</dbReference>